<keyword evidence="2" id="KW-1185">Reference proteome</keyword>
<comment type="caution">
    <text evidence="1">The sequence shown here is derived from an EMBL/GenBank/DDBJ whole genome shotgun (WGS) entry which is preliminary data.</text>
</comment>
<name>A0ACC2PBT0_9HYME</name>
<gene>
    <name evidence="1" type="ORF">QAD02_015689</name>
</gene>
<protein>
    <submittedName>
        <fullName evidence="1">Uncharacterized protein</fullName>
    </submittedName>
</protein>
<organism evidence="1 2">
    <name type="scientific">Eretmocerus hayati</name>
    <dbReference type="NCBI Taxonomy" id="131215"/>
    <lineage>
        <taxon>Eukaryota</taxon>
        <taxon>Metazoa</taxon>
        <taxon>Ecdysozoa</taxon>
        <taxon>Arthropoda</taxon>
        <taxon>Hexapoda</taxon>
        <taxon>Insecta</taxon>
        <taxon>Pterygota</taxon>
        <taxon>Neoptera</taxon>
        <taxon>Endopterygota</taxon>
        <taxon>Hymenoptera</taxon>
        <taxon>Apocrita</taxon>
        <taxon>Proctotrupomorpha</taxon>
        <taxon>Chalcidoidea</taxon>
        <taxon>Aphelinidae</taxon>
        <taxon>Aphelininae</taxon>
        <taxon>Eretmocerus</taxon>
    </lineage>
</organism>
<accession>A0ACC2PBT0</accession>
<evidence type="ECO:0000313" key="1">
    <source>
        <dbReference type="EMBL" id="KAJ8679902.1"/>
    </source>
</evidence>
<dbReference type="Proteomes" id="UP001239111">
    <property type="component" value="Chromosome 2"/>
</dbReference>
<evidence type="ECO:0000313" key="2">
    <source>
        <dbReference type="Proteomes" id="UP001239111"/>
    </source>
</evidence>
<reference evidence="1" key="1">
    <citation type="submission" date="2023-04" db="EMBL/GenBank/DDBJ databases">
        <title>A chromosome-level genome assembly of the parasitoid wasp Eretmocerus hayati.</title>
        <authorList>
            <person name="Zhong Y."/>
            <person name="Liu S."/>
            <person name="Liu Y."/>
        </authorList>
    </citation>
    <scope>NUCLEOTIDE SEQUENCE</scope>
    <source>
        <strain evidence="1">ZJU_SS_LIU_2023</strain>
    </source>
</reference>
<dbReference type="EMBL" id="CM056742">
    <property type="protein sequence ID" value="KAJ8679902.1"/>
    <property type="molecule type" value="Genomic_DNA"/>
</dbReference>
<proteinExistence type="predicted"/>
<sequence>MPETTPRDPIATLHDPTLTLPDLTLTLRGRRLEFRTTPKLKGCVPGSSRIQLNQKNLRRNAIPSRHYPIPPQCYVGADYSSGRPQNFRNVCQAPPEYSEIKNICDAT</sequence>